<feature type="region of interest" description="Disordered" evidence="1">
    <location>
        <begin position="1"/>
        <end position="45"/>
    </location>
</feature>
<accession>A0A8H5HTG1</accession>
<evidence type="ECO:0000313" key="4">
    <source>
        <dbReference type="Proteomes" id="UP000518752"/>
    </source>
</evidence>
<comment type="caution">
    <text evidence="3">The sequence shown here is derived from an EMBL/GenBank/DDBJ whole genome shotgun (WGS) entry which is preliminary data.</text>
</comment>
<reference evidence="3 4" key="1">
    <citation type="journal article" date="2020" name="ISME J.">
        <title>Uncovering the hidden diversity of litter-decomposition mechanisms in mushroom-forming fungi.</title>
        <authorList>
            <person name="Floudas D."/>
            <person name="Bentzer J."/>
            <person name="Ahren D."/>
            <person name="Johansson T."/>
            <person name="Persson P."/>
            <person name="Tunlid A."/>
        </authorList>
    </citation>
    <scope>NUCLEOTIDE SEQUENCE [LARGE SCALE GENOMIC DNA]</scope>
    <source>
        <strain evidence="3 4">CBS 406.79</strain>
    </source>
</reference>
<dbReference type="EMBL" id="JAACJN010000023">
    <property type="protein sequence ID" value="KAF5389281.1"/>
    <property type="molecule type" value="Genomic_DNA"/>
</dbReference>
<gene>
    <name evidence="3" type="ORF">D9757_003402</name>
</gene>
<dbReference type="OrthoDB" id="5419821at2759"/>
<keyword evidence="4" id="KW-1185">Reference proteome</keyword>
<organism evidence="3 4">
    <name type="scientific">Collybiopsis confluens</name>
    <dbReference type="NCBI Taxonomy" id="2823264"/>
    <lineage>
        <taxon>Eukaryota</taxon>
        <taxon>Fungi</taxon>
        <taxon>Dikarya</taxon>
        <taxon>Basidiomycota</taxon>
        <taxon>Agaricomycotina</taxon>
        <taxon>Agaricomycetes</taxon>
        <taxon>Agaricomycetidae</taxon>
        <taxon>Agaricales</taxon>
        <taxon>Marasmiineae</taxon>
        <taxon>Omphalotaceae</taxon>
        <taxon>Collybiopsis</taxon>
    </lineage>
</organism>
<evidence type="ECO:0000256" key="1">
    <source>
        <dbReference type="SAM" id="MobiDB-lite"/>
    </source>
</evidence>
<evidence type="ECO:0000313" key="3">
    <source>
        <dbReference type="EMBL" id="KAF5389281.1"/>
    </source>
</evidence>
<dbReference type="Pfam" id="PF03235">
    <property type="entry name" value="GmrSD_N"/>
    <property type="match status" value="1"/>
</dbReference>
<feature type="compositionally biased region" description="Low complexity" evidence="1">
    <location>
        <begin position="420"/>
        <end position="434"/>
    </location>
</feature>
<feature type="compositionally biased region" description="Acidic residues" evidence="1">
    <location>
        <begin position="8"/>
        <end position="18"/>
    </location>
</feature>
<feature type="compositionally biased region" description="Polar residues" evidence="1">
    <location>
        <begin position="408"/>
        <end position="419"/>
    </location>
</feature>
<dbReference type="AlphaFoldDB" id="A0A8H5HTG1"/>
<evidence type="ECO:0000259" key="2">
    <source>
        <dbReference type="Pfam" id="PF03235"/>
    </source>
</evidence>
<dbReference type="Proteomes" id="UP000518752">
    <property type="component" value="Unassembled WGS sequence"/>
</dbReference>
<sequence>MSSSEFSDVYDEPEDSDSELQPTFTKSSQQKKSQEHDYRLQRSLKPPRATTYTAKALYEQIYSSDVNLSPEYQRDVVWTQEKQTNLIDSIYRNFYIPPIIFAVTVEDDGSEHRTCIDGKQRLTSIQLFMDGLIPHRDSMTGQKYWFKNVDSSKFKRTGRRQLLPNKLRTTFSNKQIVCVEYSELTDLDERDIFKRVQQGMALTPSEKLSVLSTARTVFIRKLLSTYVTDETLGKLNWDTARGADVRVFSHAVFCMELWIFNPDEVKSHGTLQQVEKWLAGAEDFTKDIKAQIRETYDIYVKIATSSKYREPLFAYKKVSPLEMIFIPLLIFIHGVIPPSESRLSLKKLSMQISDLRSFVRKNNTDVRMNARVGKSMMEYIKQLEPEPTSKTFTKNKRQREDGDIEHPSVSSYPHSTSQRTLPTPETSTLSSVSSADEPGSKRKKMFTS</sequence>
<dbReference type="PANTHER" id="PTHR39639">
    <property type="entry name" value="CHROMOSOME 16, WHOLE GENOME SHOTGUN SEQUENCE"/>
    <property type="match status" value="1"/>
</dbReference>
<dbReference type="PANTHER" id="PTHR39639:SF1">
    <property type="entry name" value="DUF262 DOMAIN-CONTAINING PROTEIN"/>
    <property type="match status" value="1"/>
</dbReference>
<feature type="compositionally biased region" description="Polar residues" evidence="1">
    <location>
        <begin position="19"/>
        <end position="31"/>
    </location>
</feature>
<protein>
    <recommendedName>
        <fullName evidence="2">GmrSD restriction endonucleases N-terminal domain-containing protein</fullName>
    </recommendedName>
</protein>
<proteinExistence type="predicted"/>
<name>A0A8H5HTG1_9AGAR</name>
<dbReference type="InterPro" id="IPR004919">
    <property type="entry name" value="GmrSD_N"/>
</dbReference>
<feature type="domain" description="GmrSD restriction endonucleases N-terminal" evidence="2">
    <location>
        <begin position="63"/>
        <end position="208"/>
    </location>
</feature>
<feature type="region of interest" description="Disordered" evidence="1">
    <location>
        <begin position="384"/>
        <end position="448"/>
    </location>
</feature>